<keyword evidence="1" id="KW-0472">Membrane</keyword>
<name>A0A174G6W0_9ACTN</name>
<dbReference type="EMBL" id="CYYP01000024">
    <property type="protein sequence ID" value="CUO58193.1"/>
    <property type="molecule type" value="Genomic_DNA"/>
</dbReference>
<evidence type="ECO:0000256" key="1">
    <source>
        <dbReference type="SAM" id="Phobius"/>
    </source>
</evidence>
<sequence length="278" mass="30120">MLFRLVAADLRTVLKKNIITYIAIAAVTVANLVYAYGLSSMYGVRTDTLGFADNLALVFAGSAPFEPRPGVMFVPPLGWLFLILLILYTTLDYPVESLHGFGLQALVRCRARILWWVSRFILVAAVTAFSLLVVVCSVVIWSLVVSSSFSAVVHGESLQLANLAPWFLKAAEADALPFFTGLFLAFEALAFAQAAVGFVLGSSVSFVVLMSSLICSAFARHWVLLGNALMLLRWGGIVKEGIATGSSVLFSIVIMSLCLSLGGLWFRRADLIEKGDKI</sequence>
<evidence type="ECO:0008006" key="4">
    <source>
        <dbReference type="Google" id="ProtNLM"/>
    </source>
</evidence>
<feature type="transmembrane region" description="Helical" evidence="1">
    <location>
        <begin position="116"/>
        <end position="144"/>
    </location>
</feature>
<keyword evidence="1" id="KW-0812">Transmembrane</keyword>
<organism evidence="2 3">
    <name type="scientific">Collinsella aerofaciens</name>
    <dbReference type="NCBI Taxonomy" id="74426"/>
    <lineage>
        <taxon>Bacteria</taxon>
        <taxon>Bacillati</taxon>
        <taxon>Actinomycetota</taxon>
        <taxon>Coriobacteriia</taxon>
        <taxon>Coriobacteriales</taxon>
        <taxon>Coriobacteriaceae</taxon>
        <taxon>Collinsella</taxon>
    </lineage>
</organism>
<gene>
    <name evidence="2" type="ORF">ERS852381_01882</name>
</gene>
<evidence type="ECO:0000313" key="2">
    <source>
        <dbReference type="EMBL" id="CUO58193.1"/>
    </source>
</evidence>
<protein>
    <recommendedName>
        <fullName evidence="4">ABC-2 family transporter protein</fullName>
    </recommendedName>
</protein>
<feature type="transmembrane region" description="Helical" evidence="1">
    <location>
        <begin position="242"/>
        <end position="266"/>
    </location>
</feature>
<feature type="transmembrane region" description="Helical" evidence="1">
    <location>
        <begin position="198"/>
        <end position="222"/>
    </location>
</feature>
<feature type="transmembrane region" description="Helical" evidence="1">
    <location>
        <begin position="77"/>
        <end position="95"/>
    </location>
</feature>
<keyword evidence="1" id="KW-1133">Transmembrane helix</keyword>
<reference evidence="2 3" key="1">
    <citation type="submission" date="2015-09" db="EMBL/GenBank/DDBJ databases">
        <authorList>
            <consortium name="Pathogen Informatics"/>
        </authorList>
    </citation>
    <scope>NUCLEOTIDE SEQUENCE [LARGE SCALE GENOMIC DNA]</scope>
    <source>
        <strain evidence="2 3">2789STDY5608823</strain>
    </source>
</reference>
<accession>A0A174G6W0</accession>
<dbReference type="AlphaFoldDB" id="A0A174G6W0"/>
<dbReference type="Proteomes" id="UP000095468">
    <property type="component" value="Unassembled WGS sequence"/>
</dbReference>
<evidence type="ECO:0000313" key="3">
    <source>
        <dbReference type="Proteomes" id="UP000095468"/>
    </source>
</evidence>
<proteinExistence type="predicted"/>
<feature type="transmembrane region" description="Helical" evidence="1">
    <location>
        <begin position="18"/>
        <end position="36"/>
    </location>
</feature>